<evidence type="ECO:0000313" key="18">
    <source>
        <dbReference type="RefSeq" id="XP_019625207.1"/>
    </source>
</evidence>
<dbReference type="KEGG" id="bbel:109470624"/>
<dbReference type="AlphaFoldDB" id="A0A6P4Z2A0"/>
<evidence type="ECO:0000256" key="3">
    <source>
        <dbReference type="ARBA" id="ARBA00006739"/>
    </source>
</evidence>
<dbReference type="Gene3D" id="3.90.550.10">
    <property type="entry name" value="Spore Coat Polysaccharide Biosynthesis Protein SpsA, Chain A"/>
    <property type="match status" value="1"/>
</dbReference>
<reference evidence="18" key="1">
    <citation type="submission" date="2025-08" db="UniProtKB">
        <authorList>
            <consortium name="RefSeq"/>
        </authorList>
    </citation>
    <scope>IDENTIFICATION</scope>
    <source>
        <tissue evidence="18">Gonad</tissue>
    </source>
</reference>
<gene>
    <name evidence="18" type="primary">LOC109470624</name>
</gene>
<evidence type="ECO:0000256" key="4">
    <source>
        <dbReference type="ARBA" id="ARBA00012583"/>
    </source>
</evidence>
<evidence type="ECO:0000256" key="12">
    <source>
        <dbReference type="ARBA" id="ARBA00045097"/>
    </source>
</evidence>
<dbReference type="Pfam" id="PF00535">
    <property type="entry name" value="Glycos_transf_2"/>
    <property type="match status" value="1"/>
</dbReference>
<dbReference type="GeneID" id="109470624"/>
<proteinExistence type="inferred from homology"/>
<evidence type="ECO:0000256" key="6">
    <source>
        <dbReference type="ARBA" id="ARBA00022679"/>
    </source>
</evidence>
<dbReference type="RefSeq" id="XP_019625207.1">
    <property type="nucleotide sequence ID" value="XM_019769648.1"/>
</dbReference>
<protein>
    <recommendedName>
        <fullName evidence="13">Dolichyl-phosphate beta-glucosyltransferase</fullName>
        <ecNumber evidence="4">2.4.1.117</ecNumber>
    </recommendedName>
    <alternativeName>
        <fullName evidence="14">Asparagine-linked glycosylation protein 5 homolog</fullName>
    </alternativeName>
</protein>
<evidence type="ECO:0000256" key="10">
    <source>
        <dbReference type="ARBA" id="ARBA00022989"/>
    </source>
</evidence>
<evidence type="ECO:0000256" key="11">
    <source>
        <dbReference type="ARBA" id="ARBA00023136"/>
    </source>
</evidence>
<comment type="subcellular location">
    <subcellularLocation>
        <location evidence="1">Endoplasmic reticulum membrane</location>
        <topology evidence="1">Single-pass membrane protein</topology>
    </subcellularLocation>
</comment>
<evidence type="ECO:0000256" key="14">
    <source>
        <dbReference type="ARBA" id="ARBA00083115"/>
    </source>
</evidence>
<dbReference type="InterPro" id="IPR035518">
    <property type="entry name" value="DPG_synthase"/>
</dbReference>
<dbReference type="InterPro" id="IPR001173">
    <property type="entry name" value="Glyco_trans_2-like"/>
</dbReference>
<keyword evidence="7 15" id="KW-0812">Transmembrane</keyword>
<dbReference type="GO" id="GO:0004581">
    <property type="term" value="F:dolichyl-phosphate beta-glucosyltransferase activity"/>
    <property type="evidence" value="ECO:0007669"/>
    <property type="project" value="UniProtKB-EC"/>
</dbReference>
<feature type="transmembrane region" description="Helical" evidence="15">
    <location>
        <begin position="6"/>
        <end position="30"/>
    </location>
</feature>
<keyword evidence="11 15" id="KW-0472">Membrane</keyword>
<evidence type="ECO:0000259" key="16">
    <source>
        <dbReference type="Pfam" id="PF00535"/>
    </source>
</evidence>
<evidence type="ECO:0000256" key="13">
    <source>
        <dbReference type="ARBA" id="ARBA00070518"/>
    </source>
</evidence>
<sequence>MIGLDFQVLLYLFGGVAAVATLAVVGLIIVRLSSSPPDLSRHETEKFFCDPSKPGSKLPFPSIHDKPTLDLSVIVPSYNEEERLPGMLKETTEFLEDRQKKQPNFTYEVIVVDDGSKDKTTQAGLEYSKKLGVEKVRVLTFHHNRGKGGAIRLGLFSARGKQLLFADADAATKFADLEKLEKIFKEINKESHGMAIVCGSRAHLQEEAVANRSLFRTFLMHGFHFLVWFLCVRGIRDTQCGFKLLSREAAIRVFSNLHVERWAFDVEMLYIAQCLRVPIGEVAVNWTEIDGSKMVPVFSWLQMGRDILLIRLRYMLGGWRINYKSKAQ</sequence>
<dbReference type="FunFam" id="3.90.550.10:FF:000068">
    <property type="entry name" value="ALG5, dolichyl-phosphate beta-glucosyltransferase"/>
    <property type="match status" value="1"/>
</dbReference>
<keyword evidence="9" id="KW-0735">Signal-anchor</keyword>
<comment type="pathway">
    <text evidence="2">Protein modification; protein glycosylation.</text>
</comment>
<keyword evidence="6" id="KW-0808">Transferase</keyword>
<evidence type="ECO:0000256" key="2">
    <source>
        <dbReference type="ARBA" id="ARBA00004922"/>
    </source>
</evidence>
<evidence type="ECO:0000256" key="5">
    <source>
        <dbReference type="ARBA" id="ARBA00022676"/>
    </source>
</evidence>
<organism evidence="17 18">
    <name type="scientific">Branchiostoma belcheri</name>
    <name type="common">Amphioxus</name>
    <dbReference type="NCBI Taxonomy" id="7741"/>
    <lineage>
        <taxon>Eukaryota</taxon>
        <taxon>Metazoa</taxon>
        <taxon>Chordata</taxon>
        <taxon>Cephalochordata</taxon>
        <taxon>Leptocardii</taxon>
        <taxon>Amphioxiformes</taxon>
        <taxon>Branchiostomatidae</taxon>
        <taxon>Branchiostoma</taxon>
    </lineage>
</organism>
<dbReference type="GO" id="GO:0005789">
    <property type="term" value="C:endoplasmic reticulum membrane"/>
    <property type="evidence" value="ECO:0007669"/>
    <property type="project" value="UniProtKB-SubCell"/>
</dbReference>
<evidence type="ECO:0000256" key="9">
    <source>
        <dbReference type="ARBA" id="ARBA00022968"/>
    </source>
</evidence>
<dbReference type="EC" id="2.4.1.117" evidence="4"/>
<evidence type="ECO:0000256" key="8">
    <source>
        <dbReference type="ARBA" id="ARBA00022824"/>
    </source>
</evidence>
<evidence type="ECO:0000313" key="17">
    <source>
        <dbReference type="Proteomes" id="UP000515135"/>
    </source>
</evidence>
<keyword evidence="10 15" id="KW-1133">Transmembrane helix</keyword>
<name>A0A6P4Z2A0_BRABE</name>
<dbReference type="CDD" id="cd04188">
    <property type="entry name" value="DPG_synthase"/>
    <property type="match status" value="1"/>
</dbReference>
<evidence type="ECO:0000256" key="15">
    <source>
        <dbReference type="SAM" id="Phobius"/>
    </source>
</evidence>
<dbReference type="OrthoDB" id="3784at2759"/>
<evidence type="ECO:0000256" key="1">
    <source>
        <dbReference type="ARBA" id="ARBA00004389"/>
    </source>
</evidence>
<dbReference type="GO" id="GO:0006487">
    <property type="term" value="P:protein N-linked glycosylation"/>
    <property type="evidence" value="ECO:0007669"/>
    <property type="project" value="TreeGrafter"/>
</dbReference>
<keyword evidence="17" id="KW-1185">Reference proteome</keyword>
<comment type="catalytic activity">
    <reaction evidence="12">
        <text>a di-trans,poly-cis-dolichyl phosphate + UDP-alpha-D-glucose = a di-trans,poly-cis-dolichyl beta-D-glucosyl phosphate + UDP</text>
        <dbReference type="Rhea" id="RHEA:15401"/>
        <dbReference type="Rhea" id="RHEA-COMP:19498"/>
        <dbReference type="Rhea" id="RHEA-COMP:19502"/>
        <dbReference type="ChEBI" id="CHEBI:57525"/>
        <dbReference type="ChEBI" id="CHEBI:57683"/>
        <dbReference type="ChEBI" id="CHEBI:58223"/>
        <dbReference type="ChEBI" id="CHEBI:58885"/>
        <dbReference type="EC" id="2.4.1.117"/>
    </reaction>
    <physiologicalReaction direction="left-to-right" evidence="12">
        <dbReference type="Rhea" id="RHEA:15402"/>
    </physiologicalReaction>
</comment>
<comment type="similarity">
    <text evidence="3">Belongs to the glycosyltransferase 2 family.</text>
</comment>
<dbReference type="PANTHER" id="PTHR10859">
    <property type="entry name" value="GLYCOSYL TRANSFERASE"/>
    <property type="match status" value="1"/>
</dbReference>
<dbReference type="PANTHER" id="PTHR10859:SF91">
    <property type="entry name" value="DOLICHYL-PHOSPHATE BETA-GLUCOSYLTRANSFERASE"/>
    <property type="match status" value="1"/>
</dbReference>
<dbReference type="InterPro" id="IPR029044">
    <property type="entry name" value="Nucleotide-diphossugar_trans"/>
</dbReference>
<accession>A0A6P4Z2A0</accession>
<keyword evidence="5" id="KW-0328">Glycosyltransferase</keyword>
<dbReference type="Proteomes" id="UP000515135">
    <property type="component" value="Unplaced"/>
</dbReference>
<keyword evidence="8" id="KW-0256">Endoplasmic reticulum</keyword>
<feature type="domain" description="Glycosyltransferase 2-like" evidence="16">
    <location>
        <begin position="72"/>
        <end position="253"/>
    </location>
</feature>
<evidence type="ECO:0000256" key="7">
    <source>
        <dbReference type="ARBA" id="ARBA00022692"/>
    </source>
</evidence>
<dbReference type="SUPFAM" id="SSF53448">
    <property type="entry name" value="Nucleotide-diphospho-sugar transferases"/>
    <property type="match status" value="1"/>
</dbReference>